<organism evidence="1 2">
    <name type="scientific">Mesorhizobium marinum</name>
    <dbReference type="NCBI Taxonomy" id="3228790"/>
    <lineage>
        <taxon>Bacteria</taxon>
        <taxon>Pseudomonadati</taxon>
        <taxon>Pseudomonadota</taxon>
        <taxon>Alphaproteobacteria</taxon>
        <taxon>Hyphomicrobiales</taxon>
        <taxon>Phyllobacteriaceae</taxon>
        <taxon>Mesorhizobium</taxon>
    </lineage>
</organism>
<dbReference type="RefSeq" id="WP_367726032.1">
    <property type="nucleotide sequence ID" value="NZ_JBFOCI010000023.1"/>
</dbReference>
<name>A0ABV3R6T7_9HYPH</name>
<gene>
    <name evidence="1" type="ORF">ABUE31_22655</name>
</gene>
<evidence type="ECO:0000313" key="1">
    <source>
        <dbReference type="EMBL" id="MEW9808790.1"/>
    </source>
</evidence>
<accession>A0ABV3R6T7</accession>
<comment type="caution">
    <text evidence="1">The sequence shown here is derived from an EMBL/GenBank/DDBJ whole genome shotgun (WGS) entry which is preliminary data.</text>
</comment>
<reference evidence="1 2" key="1">
    <citation type="submission" date="2024-06" db="EMBL/GenBank/DDBJ databases">
        <authorList>
            <person name="Tuo L."/>
        </authorList>
    </citation>
    <scope>NUCLEOTIDE SEQUENCE [LARGE SCALE GENOMIC DNA]</scope>
    <source>
        <strain evidence="1 2">ZMM04-5</strain>
    </source>
</reference>
<dbReference type="Proteomes" id="UP001556196">
    <property type="component" value="Unassembled WGS sequence"/>
</dbReference>
<proteinExistence type="predicted"/>
<dbReference type="EMBL" id="JBFOCI010000023">
    <property type="protein sequence ID" value="MEW9808790.1"/>
    <property type="molecule type" value="Genomic_DNA"/>
</dbReference>
<keyword evidence="2" id="KW-1185">Reference proteome</keyword>
<feature type="non-terminal residue" evidence="1">
    <location>
        <position position="1"/>
    </location>
</feature>
<sequence length="64" mass="7419">PPERFQCPLISDKLDGIIVVSLSIEYQICYLCGVVTRCAELRNPRSRKSISKRCRDKRWSASIY</sequence>
<protein>
    <submittedName>
        <fullName evidence="1">Uncharacterized protein</fullName>
    </submittedName>
</protein>
<evidence type="ECO:0000313" key="2">
    <source>
        <dbReference type="Proteomes" id="UP001556196"/>
    </source>
</evidence>